<dbReference type="GO" id="GO:0006390">
    <property type="term" value="P:mitochondrial transcription"/>
    <property type="evidence" value="ECO:0007669"/>
    <property type="project" value="TreeGrafter"/>
</dbReference>
<reference evidence="5" key="1">
    <citation type="submission" date="2017-02" db="UniProtKB">
        <authorList>
            <consortium name="WormBaseParasite"/>
        </authorList>
    </citation>
    <scope>IDENTIFICATION</scope>
</reference>
<sequence>MDTDGSSFDGGLRKLTDVELVHKVSLEEHEWEQRINDPSKWLEMSPEEQELKRKTGKAVFRSITYNECELDGSDLNIPPSPENPHPFVPSKHSPPVYTHSLVPFVNYSFLLQILVDIGVNLFEVEQNTRAGKHLLRLDLEKDVRPKLRWLLSLGFHVSDLGVYLTKNPFYLLQDLSDMQVRVNYLMSMKFSTEDVCKIIREFRYWLNVDVKVMDSRLGWVQKQFGLNGNEVRALIRKEARILMFGLGPLQRLVGLFNKELEFSPKQVKGILLADPRVFMMEAKFIRTNYDYVHRTMRLSNSIIAKHPFILRCSHSSIRNR</sequence>
<dbReference type="InterPro" id="IPR003690">
    <property type="entry name" value="MTERF"/>
</dbReference>
<dbReference type="OMA" id="WEQRIND"/>
<accession>A0A0R3PRN8</accession>
<dbReference type="PANTHER" id="PTHR13068:SF112">
    <property type="entry name" value="TRANSCRIPTION TERMINATION FACTOR 3, MITOCHONDRIAL"/>
    <property type="match status" value="1"/>
</dbReference>
<name>A0A0R3PRN8_ANGCS</name>
<evidence type="ECO:0000313" key="5">
    <source>
        <dbReference type="WBParaSite" id="ACOC_0000818801-mRNA-1"/>
    </source>
</evidence>
<dbReference type="Pfam" id="PF02536">
    <property type="entry name" value="mTERF"/>
    <property type="match status" value="1"/>
</dbReference>
<evidence type="ECO:0000313" key="4">
    <source>
        <dbReference type="Proteomes" id="UP000267027"/>
    </source>
</evidence>
<dbReference type="Gene3D" id="1.25.70.10">
    <property type="entry name" value="Transcription termination factor 3, mitochondrial"/>
    <property type="match status" value="1"/>
</dbReference>
<reference evidence="3 4" key="2">
    <citation type="submission" date="2018-11" db="EMBL/GenBank/DDBJ databases">
        <authorList>
            <consortium name="Pathogen Informatics"/>
        </authorList>
    </citation>
    <scope>NUCLEOTIDE SEQUENCE [LARGE SCALE GENOMIC DNA]</scope>
    <source>
        <strain evidence="3 4">Costa Rica</strain>
    </source>
</reference>
<protein>
    <submittedName>
        <fullName evidence="5">Transcription termination factor 3, mitochondrial</fullName>
    </submittedName>
</protein>
<evidence type="ECO:0000256" key="2">
    <source>
        <dbReference type="ARBA" id="ARBA00022946"/>
    </source>
</evidence>
<keyword evidence="4" id="KW-1185">Reference proteome</keyword>
<dbReference type="PANTHER" id="PTHR13068">
    <property type="entry name" value="CGI-12 PROTEIN-RELATED"/>
    <property type="match status" value="1"/>
</dbReference>
<comment type="similarity">
    <text evidence="1">Belongs to the mTERF family.</text>
</comment>
<dbReference type="STRING" id="334426.A0A0R3PRN8"/>
<keyword evidence="2" id="KW-0809">Transit peptide</keyword>
<dbReference type="GO" id="GO:0005739">
    <property type="term" value="C:mitochondrion"/>
    <property type="evidence" value="ECO:0007669"/>
    <property type="project" value="TreeGrafter"/>
</dbReference>
<evidence type="ECO:0000256" key="1">
    <source>
        <dbReference type="ARBA" id="ARBA00007692"/>
    </source>
</evidence>
<organism evidence="5">
    <name type="scientific">Angiostrongylus costaricensis</name>
    <name type="common">Nematode worm</name>
    <dbReference type="NCBI Taxonomy" id="334426"/>
    <lineage>
        <taxon>Eukaryota</taxon>
        <taxon>Metazoa</taxon>
        <taxon>Ecdysozoa</taxon>
        <taxon>Nematoda</taxon>
        <taxon>Chromadorea</taxon>
        <taxon>Rhabditida</taxon>
        <taxon>Rhabditina</taxon>
        <taxon>Rhabditomorpha</taxon>
        <taxon>Strongyloidea</taxon>
        <taxon>Metastrongylidae</taxon>
        <taxon>Angiostrongylus</taxon>
    </lineage>
</organism>
<proteinExistence type="inferred from homology"/>
<gene>
    <name evidence="3" type="ORF">ACOC_LOCUS8189</name>
</gene>
<dbReference type="Proteomes" id="UP000267027">
    <property type="component" value="Unassembled WGS sequence"/>
</dbReference>
<dbReference type="OrthoDB" id="637682at2759"/>
<dbReference type="GO" id="GO:0003676">
    <property type="term" value="F:nucleic acid binding"/>
    <property type="evidence" value="ECO:0007669"/>
    <property type="project" value="InterPro"/>
</dbReference>
<dbReference type="InterPro" id="IPR038538">
    <property type="entry name" value="MTERF_sf"/>
</dbReference>
<evidence type="ECO:0000313" key="3">
    <source>
        <dbReference type="EMBL" id="VDM59774.1"/>
    </source>
</evidence>
<dbReference type="SMART" id="SM00733">
    <property type="entry name" value="Mterf"/>
    <property type="match status" value="5"/>
</dbReference>
<dbReference type="EMBL" id="UYYA01004126">
    <property type="protein sequence ID" value="VDM59774.1"/>
    <property type="molecule type" value="Genomic_DNA"/>
</dbReference>
<dbReference type="AlphaFoldDB" id="A0A0R3PRN8"/>
<dbReference type="WBParaSite" id="ACOC_0000818801-mRNA-1">
    <property type="protein sequence ID" value="ACOC_0000818801-mRNA-1"/>
    <property type="gene ID" value="ACOC_0000818801"/>
</dbReference>
<dbReference type="GO" id="GO:0061668">
    <property type="term" value="P:mitochondrial ribosome assembly"/>
    <property type="evidence" value="ECO:0007669"/>
    <property type="project" value="TreeGrafter"/>
</dbReference>